<evidence type="ECO:0000256" key="1">
    <source>
        <dbReference type="ARBA" id="ARBA00004496"/>
    </source>
</evidence>
<accession>A0A3B3SX56</accession>
<comment type="catalytic activity">
    <reaction evidence="17 18">
        <text>ATP + H2O = ADP + phosphate + H(+)</text>
        <dbReference type="Rhea" id="RHEA:13065"/>
        <dbReference type="ChEBI" id="CHEBI:15377"/>
        <dbReference type="ChEBI" id="CHEBI:15378"/>
        <dbReference type="ChEBI" id="CHEBI:30616"/>
        <dbReference type="ChEBI" id="CHEBI:43474"/>
        <dbReference type="ChEBI" id="CHEBI:456216"/>
        <dbReference type="EC" id="3.6.4.6"/>
    </reaction>
</comment>
<dbReference type="SUPFAM" id="SSF52540">
    <property type="entry name" value="P-loop containing nucleoside triphosphate hydrolases"/>
    <property type="match status" value="2"/>
</dbReference>
<feature type="domain" description="AAA+ ATPase" evidence="19">
    <location>
        <begin position="523"/>
        <end position="659"/>
    </location>
</feature>
<dbReference type="FunFam" id="3.10.330.10:FF:000003">
    <property type="entry name" value="vesicle-fusing ATPase isoform X1"/>
    <property type="match status" value="1"/>
</dbReference>
<sequence length="726" mass="80325">MQAARCPTDELSLTNCAVVSEKDLQSGQHVTVKTTPTHKFVFTVKSHHSVVPGTIAFSLPQSSNLPPVSNYNFDKSRQCVGAMTIEIDFLQKKSTDSSPYDSDKMASEFIQQFNNQGFSVGQQLVFSFCDKLFGLMVKDIEAMDPSILKGEPASGKKQKIDIGLLVGNSQVIFEKAESSSLSLVGKAKTKEARQTIINPDWNFERMGIGGLDKEFSDIFRRAFASRVFPPDIVEQMGCKHVKGILLFGPPGCGKTLMARQIGKMLNAREPKIVNGPEILNKYVGESEANIRKLFAEAEEEQKRLGANSGLHIIIFDELDAICKQRGTGASSTGVHDTVVNQLLSKIDGVEQLNNILVIGMTNRPDLIDEALMRPGRFEVKMEIGLPDEKGRLQILNIHTAKMREFKLLSNDVDLPELATETKNYSGAELEGLVRAAQSTAMNRHIKASTTVEVDMEKAEKLQVHRADFLGSLNNDIKPAFGTNQEDYASYIMNGIIKWGDSVTRVLDDGELLVQQTKNSDRTPLVAVLLEGPPHSGKTALAAKISEDSQFPFIKICSPDKMIGHSEISKCQAIKKIFDDAYKSQLSCVVVDDIERLLDYVPIGPRFSNLVLQALLVLLKKPPPKGRKLLIIGTTSRKDVLQEMEMLDAFSTTIHVPNISTGEHLVEALELLGSFTDKERATISQQVKGKRVRIGIKKLLMLIEMSLQMDQEYRVGKFLSLLKDEGT</sequence>
<comment type="similarity">
    <text evidence="2 18">Belongs to the AAA ATPase family.</text>
</comment>
<dbReference type="Pfam" id="PF00004">
    <property type="entry name" value="AAA"/>
    <property type="match status" value="2"/>
</dbReference>
<evidence type="ECO:0000256" key="17">
    <source>
        <dbReference type="ARBA" id="ARBA00048883"/>
    </source>
</evidence>
<evidence type="ECO:0000256" key="9">
    <source>
        <dbReference type="ARBA" id="ARBA00022737"/>
    </source>
</evidence>
<keyword evidence="9" id="KW-0677">Repeat</keyword>
<evidence type="ECO:0000313" key="21">
    <source>
        <dbReference type="Ensembl" id="ENSPKIP00000035337.1"/>
    </source>
</evidence>
<dbReference type="InterPro" id="IPR054419">
    <property type="entry name" value="NSF_ATPase_lid"/>
</dbReference>
<dbReference type="GO" id="GO:0035494">
    <property type="term" value="P:SNARE complex disassembly"/>
    <property type="evidence" value="ECO:0007669"/>
    <property type="project" value="InterPro"/>
</dbReference>
<evidence type="ECO:0000256" key="10">
    <source>
        <dbReference type="ARBA" id="ARBA00022741"/>
    </source>
</evidence>
<evidence type="ECO:0000256" key="5">
    <source>
        <dbReference type="ARBA" id="ARBA00022448"/>
    </source>
</evidence>
<evidence type="ECO:0000256" key="14">
    <source>
        <dbReference type="ARBA" id="ARBA00022927"/>
    </source>
</evidence>
<keyword evidence="5 18" id="KW-0813">Transport</keyword>
<dbReference type="InterPro" id="IPR004201">
    <property type="entry name" value="Cdc48_dom2"/>
</dbReference>
<comment type="subunit">
    <text evidence="16">Homohexamer. Interacts with GABARAP and GABARAPL2. Interacts with GRIA2. Interacts with PLK2, leading to disrupt the interaction with GRIA2. Interacts with MUSK; may regulate MUSK endocytosis and activity. Interacts with CDK16.</text>
</comment>
<evidence type="ECO:0000256" key="2">
    <source>
        <dbReference type="ARBA" id="ARBA00006914"/>
    </source>
</evidence>
<dbReference type="Gene3D" id="3.10.330.10">
    <property type="match status" value="1"/>
</dbReference>
<evidence type="ECO:0000256" key="6">
    <source>
        <dbReference type="ARBA" id="ARBA00022490"/>
    </source>
</evidence>
<dbReference type="Proteomes" id="UP000261540">
    <property type="component" value="Unplaced"/>
</dbReference>
<dbReference type="InterPro" id="IPR003960">
    <property type="entry name" value="ATPase_AAA_CS"/>
</dbReference>
<dbReference type="Gene3D" id="3.40.50.300">
    <property type="entry name" value="P-loop containing nucleotide triphosphate hydrolases"/>
    <property type="match status" value="2"/>
</dbReference>
<evidence type="ECO:0000256" key="16">
    <source>
        <dbReference type="ARBA" id="ARBA00046527"/>
    </source>
</evidence>
<dbReference type="Pfam" id="PF17862">
    <property type="entry name" value="AAA_lid_3"/>
    <property type="match status" value="1"/>
</dbReference>
<evidence type="ECO:0000313" key="22">
    <source>
        <dbReference type="Proteomes" id="UP000261540"/>
    </source>
</evidence>
<evidence type="ECO:0000259" key="19">
    <source>
        <dbReference type="SMART" id="SM00382"/>
    </source>
</evidence>
<evidence type="ECO:0000256" key="8">
    <source>
        <dbReference type="ARBA" id="ARBA00022723"/>
    </source>
</evidence>
<dbReference type="FunFam" id="2.40.40.20:FF:000006">
    <property type="entry name" value="vesicle-fusing ATPase isoform X1"/>
    <property type="match status" value="1"/>
</dbReference>
<dbReference type="Gene3D" id="1.10.8.60">
    <property type="match status" value="2"/>
</dbReference>
<keyword evidence="18" id="KW-0931">ER-Golgi transport</keyword>
<dbReference type="FunFam" id="3.40.50.300:FF:000166">
    <property type="entry name" value="vesicle-fusing ATPase isoform X1"/>
    <property type="match status" value="1"/>
</dbReference>
<dbReference type="InterPro" id="IPR039812">
    <property type="entry name" value="Vesicle-fus_ATPase"/>
</dbReference>
<dbReference type="PROSITE" id="PS00674">
    <property type="entry name" value="AAA"/>
    <property type="match status" value="1"/>
</dbReference>
<dbReference type="SUPFAM" id="SSF50692">
    <property type="entry name" value="ADC-like"/>
    <property type="match status" value="1"/>
</dbReference>
<dbReference type="GO" id="GO:0005524">
    <property type="term" value="F:ATP binding"/>
    <property type="evidence" value="ECO:0007669"/>
    <property type="project" value="UniProtKB-UniRule"/>
</dbReference>
<name>A0A3B3SX56_9TELE</name>
<feature type="domain" description="CDC48" evidence="20">
    <location>
        <begin position="99"/>
        <end position="171"/>
    </location>
</feature>
<organism evidence="21 22">
    <name type="scientific">Paramormyrops kingsleyae</name>
    <dbReference type="NCBI Taxonomy" id="1676925"/>
    <lineage>
        <taxon>Eukaryota</taxon>
        <taxon>Metazoa</taxon>
        <taxon>Chordata</taxon>
        <taxon>Craniata</taxon>
        <taxon>Vertebrata</taxon>
        <taxon>Euteleostomi</taxon>
        <taxon>Actinopterygii</taxon>
        <taxon>Neopterygii</taxon>
        <taxon>Teleostei</taxon>
        <taxon>Osteoglossocephala</taxon>
        <taxon>Osteoglossomorpha</taxon>
        <taxon>Osteoglossiformes</taxon>
        <taxon>Mormyridae</taxon>
        <taxon>Paramormyrops</taxon>
    </lineage>
</organism>
<comment type="subcellular location">
    <subcellularLocation>
        <location evidence="1 18">Cytoplasm</location>
    </subcellularLocation>
</comment>
<comment type="function">
    <text evidence="18">Required for vesicle-mediated transport. Catalyzes the fusion of transport vesicles within the Golgi cisternae. Is also required for transport from the endoplasmic reticulum to the Golgi stack. Seems to function as a fusion protein required for the delivery of cargo proteins to all compartments of the Golgi stack independent of vesicle origin.</text>
</comment>
<keyword evidence="10 18" id="KW-0547">Nucleotide-binding</keyword>
<dbReference type="SMART" id="SM01072">
    <property type="entry name" value="CDC48_2"/>
    <property type="match status" value="1"/>
</dbReference>
<evidence type="ECO:0000256" key="12">
    <source>
        <dbReference type="ARBA" id="ARBA00022840"/>
    </source>
</evidence>
<dbReference type="InterPro" id="IPR003959">
    <property type="entry name" value="ATPase_AAA_core"/>
</dbReference>
<evidence type="ECO:0000259" key="20">
    <source>
        <dbReference type="SMART" id="SM01072"/>
    </source>
</evidence>
<dbReference type="SUPFAM" id="SSF54585">
    <property type="entry name" value="Cdc48 domain 2-like"/>
    <property type="match status" value="1"/>
</dbReference>
<dbReference type="Pfam" id="PF21964">
    <property type="entry name" value="NSF_ATPase_lid"/>
    <property type="match status" value="1"/>
</dbReference>
<dbReference type="GO" id="GO:0016887">
    <property type="term" value="F:ATP hydrolysis activity"/>
    <property type="evidence" value="ECO:0007669"/>
    <property type="project" value="InterPro"/>
</dbReference>
<dbReference type="Pfam" id="PF02933">
    <property type="entry name" value="CDC48_2"/>
    <property type="match status" value="1"/>
</dbReference>
<dbReference type="InterPro" id="IPR009010">
    <property type="entry name" value="Asp_de-COase-like_dom_sf"/>
</dbReference>
<keyword evidence="22" id="KW-1185">Reference proteome</keyword>
<evidence type="ECO:0000256" key="15">
    <source>
        <dbReference type="ARBA" id="ARBA00022990"/>
    </source>
</evidence>
<evidence type="ECO:0000256" key="7">
    <source>
        <dbReference type="ARBA" id="ARBA00022553"/>
    </source>
</evidence>
<keyword evidence="8 18" id="KW-0479">Metal-binding</keyword>
<dbReference type="GO" id="GO:0006891">
    <property type="term" value="P:intra-Golgi vesicle-mediated transport"/>
    <property type="evidence" value="ECO:0007669"/>
    <property type="project" value="TreeGrafter"/>
</dbReference>
<keyword evidence="12 18" id="KW-0067">ATP-binding</keyword>
<comment type="cofactor">
    <cofactor evidence="18">
        <name>Mg(2+)</name>
        <dbReference type="ChEBI" id="CHEBI:18420"/>
    </cofactor>
    <text evidence="18">Binds 1 Mg(2+) ion per subunit.</text>
</comment>
<dbReference type="InterPro" id="IPR029067">
    <property type="entry name" value="CDC48_domain_2-like_sf"/>
</dbReference>
<evidence type="ECO:0000256" key="11">
    <source>
        <dbReference type="ARBA" id="ARBA00022801"/>
    </source>
</evidence>
<evidence type="ECO:0000256" key="18">
    <source>
        <dbReference type="RuleBase" id="RU367045"/>
    </source>
</evidence>
<dbReference type="InterPro" id="IPR041569">
    <property type="entry name" value="AAA_lid_3"/>
</dbReference>
<dbReference type="PANTHER" id="PTHR23078">
    <property type="entry name" value="VESICULAR-FUSION PROTEIN NSF"/>
    <property type="match status" value="1"/>
</dbReference>
<evidence type="ECO:0000256" key="3">
    <source>
        <dbReference type="ARBA" id="ARBA00012674"/>
    </source>
</evidence>
<dbReference type="AlphaFoldDB" id="A0A3B3SX56"/>
<dbReference type="FunFam" id="1.10.8.60:FF:000026">
    <property type="entry name" value="vesicle-fusing ATPase isoform X1"/>
    <property type="match status" value="1"/>
</dbReference>
<dbReference type="GO" id="GO:0046872">
    <property type="term" value="F:metal ion binding"/>
    <property type="evidence" value="ECO:0007669"/>
    <property type="project" value="UniProtKB-UniRule"/>
</dbReference>
<dbReference type="FunFam" id="1.10.8.60:FF:000031">
    <property type="entry name" value="vesicle-fusing ATPase isoform X1"/>
    <property type="match status" value="1"/>
</dbReference>
<dbReference type="GO" id="GO:0005795">
    <property type="term" value="C:Golgi stack"/>
    <property type="evidence" value="ECO:0007669"/>
    <property type="project" value="TreeGrafter"/>
</dbReference>
<keyword evidence="7" id="KW-0597">Phosphoprotein</keyword>
<reference evidence="21" key="2">
    <citation type="submission" date="2025-09" db="UniProtKB">
        <authorList>
            <consortium name="Ensembl"/>
        </authorList>
    </citation>
    <scope>IDENTIFICATION</scope>
</reference>
<keyword evidence="14 18" id="KW-0653">Protein transport</keyword>
<dbReference type="InterPro" id="IPR027417">
    <property type="entry name" value="P-loop_NTPase"/>
</dbReference>
<dbReference type="EC" id="3.6.4.6" evidence="3 18"/>
<evidence type="ECO:0000256" key="13">
    <source>
        <dbReference type="ARBA" id="ARBA00022842"/>
    </source>
</evidence>
<reference evidence="21" key="1">
    <citation type="submission" date="2025-08" db="UniProtKB">
        <authorList>
            <consortium name="Ensembl"/>
        </authorList>
    </citation>
    <scope>IDENTIFICATION</scope>
</reference>
<dbReference type="SMART" id="SM00382">
    <property type="entry name" value="AAA"/>
    <property type="match status" value="2"/>
</dbReference>
<keyword evidence="15" id="KW-0007">Acetylation</keyword>
<keyword evidence="6 18" id="KW-0963">Cytoplasm</keyword>
<dbReference type="Ensembl" id="ENSPKIT00000016266.1">
    <property type="protein sequence ID" value="ENSPKIP00000035337.1"/>
    <property type="gene ID" value="ENSPKIG00000014245.1"/>
</dbReference>
<keyword evidence="11 18" id="KW-0378">Hydrolase</keyword>
<keyword evidence="13 18" id="KW-0460">Magnesium</keyword>
<dbReference type="CDD" id="cd19504">
    <property type="entry name" value="RecA-like_NSF-SEC18_r1-like"/>
    <property type="match status" value="1"/>
</dbReference>
<protein>
    <recommendedName>
        <fullName evidence="4 18">Vesicle-fusing ATPase</fullName>
        <ecNumber evidence="3 18">3.6.4.6</ecNumber>
    </recommendedName>
</protein>
<evidence type="ECO:0000256" key="4">
    <source>
        <dbReference type="ARBA" id="ARBA00019912"/>
    </source>
</evidence>
<proteinExistence type="inferred from homology"/>
<dbReference type="Gene3D" id="2.40.40.20">
    <property type="match status" value="1"/>
</dbReference>
<feature type="domain" description="AAA+ ATPase" evidence="19">
    <location>
        <begin position="240"/>
        <end position="387"/>
    </location>
</feature>
<dbReference type="InterPro" id="IPR003593">
    <property type="entry name" value="AAA+_ATPase"/>
</dbReference>
<dbReference type="PANTHER" id="PTHR23078:SF3">
    <property type="entry name" value="VESICLE-FUSING ATPASE"/>
    <property type="match status" value="1"/>
</dbReference>
<dbReference type="GO" id="GO:0043001">
    <property type="term" value="P:Golgi to plasma membrane protein transport"/>
    <property type="evidence" value="ECO:0007669"/>
    <property type="project" value="TreeGrafter"/>
</dbReference>
<dbReference type="FunFam" id="3.40.50.300:FF:000187">
    <property type="entry name" value="Vesicular-fusion ATPase SEC18"/>
    <property type="match status" value="1"/>
</dbReference>
<dbReference type="GeneTree" id="ENSGT00530000064085"/>